<name>A0A2U8FN35_9BURK</name>
<evidence type="ECO:0000256" key="8">
    <source>
        <dbReference type="SAM" id="MobiDB-lite"/>
    </source>
</evidence>
<dbReference type="Proteomes" id="UP000244892">
    <property type="component" value="Chromosome"/>
</dbReference>
<evidence type="ECO:0000256" key="2">
    <source>
        <dbReference type="ARBA" id="ARBA00007613"/>
    </source>
</evidence>
<dbReference type="PANTHER" id="PTHR30026:SF20">
    <property type="entry name" value="OUTER MEMBRANE PROTEIN TOLC"/>
    <property type="match status" value="1"/>
</dbReference>
<keyword evidence="6" id="KW-0472">Membrane</keyword>
<keyword evidence="7" id="KW-0998">Cell outer membrane</keyword>
<keyword evidence="10" id="KW-1185">Reference proteome</keyword>
<comment type="subcellular location">
    <subcellularLocation>
        <location evidence="1">Cell outer membrane</location>
    </subcellularLocation>
</comment>
<dbReference type="GO" id="GO:1990281">
    <property type="term" value="C:efflux pump complex"/>
    <property type="evidence" value="ECO:0007669"/>
    <property type="project" value="TreeGrafter"/>
</dbReference>
<reference evidence="9 10" key="1">
    <citation type="submission" date="2018-05" db="EMBL/GenBank/DDBJ databases">
        <title>complete genome sequence of Aquabacterium olei NBRC 110486.</title>
        <authorList>
            <person name="Tang B."/>
            <person name="Chang J."/>
            <person name="Zhang L."/>
            <person name="Yang H."/>
        </authorList>
    </citation>
    <scope>NUCLEOTIDE SEQUENCE [LARGE SCALE GENOMIC DNA]</scope>
    <source>
        <strain evidence="9 10">NBRC 110486</strain>
    </source>
</reference>
<accession>A0A2U8FN35</accession>
<dbReference type="KEGG" id="aon:DEH84_01685"/>
<dbReference type="AlphaFoldDB" id="A0A2U8FN35"/>
<evidence type="ECO:0000313" key="10">
    <source>
        <dbReference type="Proteomes" id="UP000244892"/>
    </source>
</evidence>
<dbReference type="GO" id="GO:0015288">
    <property type="term" value="F:porin activity"/>
    <property type="evidence" value="ECO:0007669"/>
    <property type="project" value="TreeGrafter"/>
</dbReference>
<evidence type="ECO:0000256" key="3">
    <source>
        <dbReference type="ARBA" id="ARBA00022448"/>
    </source>
</evidence>
<dbReference type="InterPro" id="IPR051906">
    <property type="entry name" value="TolC-like"/>
</dbReference>
<dbReference type="SUPFAM" id="SSF56954">
    <property type="entry name" value="Outer membrane efflux proteins (OEP)"/>
    <property type="match status" value="1"/>
</dbReference>
<dbReference type="EMBL" id="CP029210">
    <property type="protein sequence ID" value="AWI52288.1"/>
    <property type="molecule type" value="Genomic_DNA"/>
</dbReference>
<dbReference type="GO" id="GO:0009279">
    <property type="term" value="C:cell outer membrane"/>
    <property type="evidence" value="ECO:0007669"/>
    <property type="project" value="UniProtKB-SubCell"/>
</dbReference>
<dbReference type="InterPro" id="IPR003423">
    <property type="entry name" value="OMP_efflux"/>
</dbReference>
<keyword evidence="4" id="KW-1134">Transmembrane beta strand</keyword>
<evidence type="ECO:0008006" key="11">
    <source>
        <dbReference type="Google" id="ProtNLM"/>
    </source>
</evidence>
<sequence length="515" mass="55477">MDIPTPEFLTRRDTGKRMHGNRFRLFVECPALVPVHRALGCLRGLGPAVWAGSLLCGVPSFAPALQLDWHLRLAQAPVAADAPPPRSGAPAWVRWLDAVIDNPALAEAEAQADAAEARHRRGAREATWPRLDAQASGQRGRQVGDGRAVDAPATSHSLTLSMPLWRPAEQREVQGLQATGQATRLQALATRSELALGVSQAYLAGLHAQARASIRARQIAELEALEQVQARLLTAGLLTLVDVQATRSLALQVQDQWLQDQGDAAQQLLTLRRLVGPTASLPRGLHTPAPGPFPPRWHDREGGDVAVLVRAHPLAEAAQAQIRAAQARVEARQAARWLPTVEASASRGYRQTTPRSDGVADRQSLRNDSIGVSAQWTLFGADTLGDGERIAAAELVQALARHDVVVAELARDLRAAIETHRLEEQHLGARTAWLRHAEAALDAVHRAWLAGLRPTSDRLRAQQAVLDAALAVADSQVARMTSGTRILALLGKLDAAHIAPWLAEIDHPTSDLATP</sequence>
<evidence type="ECO:0000313" key="9">
    <source>
        <dbReference type="EMBL" id="AWI52288.1"/>
    </source>
</evidence>
<evidence type="ECO:0000256" key="5">
    <source>
        <dbReference type="ARBA" id="ARBA00022692"/>
    </source>
</evidence>
<dbReference type="PANTHER" id="PTHR30026">
    <property type="entry name" value="OUTER MEMBRANE PROTEIN TOLC"/>
    <property type="match status" value="1"/>
</dbReference>
<evidence type="ECO:0000256" key="7">
    <source>
        <dbReference type="ARBA" id="ARBA00023237"/>
    </source>
</evidence>
<evidence type="ECO:0000256" key="1">
    <source>
        <dbReference type="ARBA" id="ARBA00004442"/>
    </source>
</evidence>
<protein>
    <recommendedName>
        <fullName evidence="11">TolC family protein</fullName>
    </recommendedName>
</protein>
<comment type="similarity">
    <text evidence="2">Belongs to the outer membrane factor (OMF) (TC 1.B.17) family.</text>
</comment>
<keyword evidence="5" id="KW-0812">Transmembrane</keyword>
<feature type="region of interest" description="Disordered" evidence="8">
    <location>
        <begin position="120"/>
        <end position="150"/>
    </location>
</feature>
<proteinExistence type="inferred from homology"/>
<keyword evidence="3" id="KW-0813">Transport</keyword>
<gene>
    <name evidence="9" type="ORF">DEH84_01685</name>
</gene>
<evidence type="ECO:0000256" key="4">
    <source>
        <dbReference type="ARBA" id="ARBA00022452"/>
    </source>
</evidence>
<organism evidence="9 10">
    <name type="scientific">Aquabacterium olei</name>
    <dbReference type="NCBI Taxonomy" id="1296669"/>
    <lineage>
        <taxon>Bacteria</taxon>
        <taxon>Pseudomonadati</taxon>
        <taxon>Pseudomonadota</taxon>
        <taxon>Betaproteobacteria</taxon>
        <taxon>Burkholderiales</taxon>
        <taxon>Aquabacterium</taxon>
    </lineage>
</organism>
<dbReference type="Gene3D" id="1.20.1600.10">
    <property type="entry name" value="Outer membrane efflux proteins (OEP)"/>
    <property type="match status" value="1"/>
</dbReference>
<evidence type="ECO:0000256" key="6">
    <source>
        <dbReference type="ARBA" id="ARBA00023136"/>
    </source>
</evidence>
<dbReference type="Pfam" id="PF02321">
    <property type="entry name" value="OEP"/>
    <property type="match status" value="2"/>
</dbReference>
<dbReference type="GO" id="GO:0015562">
    <property type="term" value="F:efflux transmembrane transporter activity"/>
    <property type="evidence" value="ECO:0007669"/>
    <property type="project" value="InterPro"/>
</dbReference>